<evidence type="ECO:0000313" key="2">
    <source>
        <dbReference type="Proteomes" id="UP001055811"/>
    </source>
</evidence>
<reference evidence="1 2" key="2">
    <citation type="journal article" date="2022" name="Mol. Ecol. Resour.">
        <title>The genomes of chicory, endive, great burdock and yacon provide insights into Asteraceae paleo-polyploidization history and plant inulin production.</title>
        <authorList>
            <person name="Fan W."/>
            <person name="Wang S."/>
            <person name="Wang H."/>
            <person name="Wang A."/>
            <person name="Jiang F."/>
            <person name="Liu H."/>
            <person name="Zhao H."/>
            <person name="Xu D."/>
            <person name="Zhang Y."/>
        </authorList>
    </citation>
    <scope>NUCLEOTIDE SEQUENCE [LARGE SCALE GENOMIC DNA]</scope>
    <source>
        <strain evidence="2">cv. Punajuju</strain>
        <tissue evidence="1">Leaves</tissue>
    </source>
</reference>
<accession>A0ACB9F2C8</accession>
<name>A0ACB9F2C8_CICIN</name>
<sequence>MLACDWEAVQPDVVVTSLSFQFVEVKRIFPAAELVKYVHKRTRKHAMTVKQNPEPKKEEDKNGKEEKKGGGGSEKKEEKKTNEVAGFDFEDYDKTQGSEVLNMKVPVLNMKVPKVGIELIADKAEFTDDQCVNVIVVNEGIDLPSEANAECLKLGLVDYVLKNGNQKDSTVQFLLPN</sequence>
<evidence type="ECO:0000313" key="1">
    <source>
        <dbReference type="EMBL" id="KAI3764943.1"/>
    </source>
</evidence>
<protein>
    <submittedName>
        <fullName evidence="1">Uncharacterized protein</fullName>
    </submittedName>
</protein>
<dbReference type="Proteomes" id="UP001055811">
    <property type="component" value="Linkage Group LG03"/>
</dbReference>
<dbReference type="EMBL" id="CM042011">
    <property type="protein sequence ID" value="KAI3764943.1"/>
    <property type="molecule type" value="Genomic_DNA"/>
</dbReference>
<comment type="caution">
    <text evidence="1">The sequence shown here is derived from an EMBL/GenBank/DDBJ whole genome shotgun (WGS) entry which is preliminary data.</text>
</comment>
<reference evidence="2" key="1">
    <citation type="journal article" date="2022" name="Mol. Ecol. Resour.">
        <title>The genomes of chicory, endive, great burdock and yacon provide insights into Asteraceae palaeo-polyploidization history and plant inulin production.</title>
        <authorList>
            <person name="Fan W."/>
            <person name="Wang S."/>
            <person name="Wang H."/>
            <person name="Wang A."/>
            <person name="Jiang F."/>
            <person name="Liu H."/>
            <person name="Zhao H."/>
            <person name="Xu D."/>
            <person name="Zhang Y."/>
        </authorList>
    </citation>
    <scope>NUCLEOTIDE SEQUENCE [LARGE SCALE GENOMIC DNA]</scope>
    <source>
        <strain evidence="2">cv. Punajuju</strain>
    </source>
</reference>
<keyword evidence="2" id="KW-1185">Reference proteome</keyword>
<organism evidence="1 2">
    <name type="scientific">Cichorium intybus</name>
    <name type="common">Chicory</name>
    <dbReference type="NCBI Taxonomy" id="13427"/>
    <lineage>
        <taxon>Eukaryota</taxon>
        <taxon>Viridiplantae</taxon>
        <taxon>Streptophyta</taxon>
        <taxon>Embryophyta</taxon>
        <taxon>Tracheophyta</taxon>
        <taxon>Spermatophyta</taxon>
        <taxon>Magnoliopsida</taxon>
        <taxon>eudicotyledons</taxon>
        <taxon>Gunneridae</taxon>
        <taxon>Pentapetalae</taxon>
        <taxon>asterids</taxon>
        <taxon>campanulids</taxon>
        <taxon>Asterales</taxon>
        <taxon>Asteraceae</taxon>
        <taxon>Cichorioideae</taxon>
        <taxon>Cichorieae</taxon>
        <taxon>Cichoriinae</taxon>
        <taxon>Cichorium</taxon>
    </lineage>
</organism>
<gene>
    <name evidence="1" type="ORF">L2E82_14961</name>
</gene>
<proteinExistence type="predicted"/>